<name>A0ACB8C6V5_DERSI</name>
<evidence type="ECO:0000313" key="1">
    <source>
        <dbReference type="EMBL" id="KAH7936585.1"/>
    </source>
</evidence>
<dbReference type="EMBL" id="CM023477">
    <property type="protein sequence ID" value="KAH7936585.1"/>
    <property type="molecule type" value="Genomic_DNA"/>
</dbReference>
<gene>
    <name evidence="1" type="ORF">HPB49_001507</name>
</gene>
<protein>
    <submittedName>
        <fullName evidence="1">Uncharacterized protein</fullName>
    </submittedName>
</protein>
<sequence>MDSLSSGRHRRSRFAFAIIVVTIVIFVVVIVYYSTVEIVASYRASKSSKRPNLCKTADCVVHSRLLTEPVGRNVDPCEDFQDHVCAAWRQLEHVRDERVASAVGEVRTVWYENLESLLRKATTLIKASKKPLAMLRSCAQKLRARPTDVALFRSFMGKLRLSWPEEPPSDVEPLGVLLDLTFNWGLCFWLRIRLSKKPGSALGSRIRIMLSPGQSASVYTFAMRYYRLVIEGTYARYWSRLRDLLNSEESSNDSDRINRGQTVEGKVIKLLVSIVNKHPVDPVSVPLSNISLFTHPVPSTEWLGQLNNVLRYEGPFSGDDELLASDRMLLNTIGKLFAMFSHSELLSHLSWQFVQAYAPILDQSLGDFFSDRDFRIFCAAQVSSSYSPLITTIYTRLNPPQKNHRYLASNLSMILKHTVQRIVRSTHLDNLTKTAATKKLMAMNVRLWPVGELLRNPDKIYSGFPENGESFVHLWVDTRRSLRSMVGTAYGNVVFSFTVVDSPLLVQYDYLTNQLEISVVALTKEVLKMQDAVGARFHANGSVVPFWLYKNSRKLLENHETCLGVRNNLGMYLPALEVAYSAFREATHHDKHPMQLSDELTEPKVFFKTVCLTTCATRGFGHGVPLVDCNQLMKNSLEFVATFSCKEVSRYEQHVQVSILSVSNSKS</sequence>
<comment type="caution">
    <text evidence="1">The sequence shown here is derived from an EMBL/GenBank/DDBJ whole genome shotgun (WGS) entry which is preliminary data.</text>
</comment>
<dbReference type="Proteomes" id="UP000821865">
    <property type="component" value="Chromosome 8"/>
</dbReference>
<organism evidence="1 2">
    <name type="scientific">Dermacentor silvarum</name>
    <name type="common">Tick</name>
    <dbReference type="NCBI Taxonomy" id="543639"/>
    <lineage>
        <taxon>Eukaryota</taxon>
        <taxon>Metazoa</taxon>
        <taxon>Ecdysozoa</taxon>
        <taxon>Arthropoda</taxon>
        <taxon>Chelicerata</taxon>
        <taxon>Arachnida</taxon>
        <taxon>Acari</taxon>
        <taxon>Parasitiformes</taxon>
        <taxon>Ixodida</taxon>
        <taxon>Ixodoidea</taxon>
        <taxon>Ixodidae</taxon>
        <taxon>Rhipicephalinae</taxon>
        <taxon>Dermacentor</taxon>
    </lineage>
</organism>
<proteinExistence type="predicted"/>
<evidence type="ECO:0000313" key="2">
    <source>
        <dbReference type="Proteomes" id="UP000821865"/>
    </source>
</evidence>
<reference evidence="1" key="1">
    <citation type="submission" date="2020-05" db="EMBL/GenBank/DDBJ databases">
        <title>Large-scale comparative analyses of tick genomes elucidate their genetic diversity and vector capacities.</title>
        <authorList>
            <person name="Jia N."/>
            <person name="Wang J."/>
            <person name="Shi W."/>
            <person name="Du L."/>
            <person name="Sun Y."/>
            <person name="Zhan W."/>
            <person name="Jiang J."/>
            <person name="Wang Q."/>
            <person name="Zhang B."/>
            <person name="Ji P."/>
            <person name="Sakyi L.B."/>
            <person name="Cui X."/>
            <person name="Yuan T."/>
            <person name="Jiang B."/>
            <person name="Yang W."/>
            <person name="Lam T.T.-Y."/>
            <person name="Chang Q."/>
            <person name="Ding S."/>
            <person name="Wang X."/>
            <person name="Zhu J."/>
            <person name="Ruan X."/>
            <person name="Zhao L."/>
            <person name="Wei J."/>
            <person name="Que T."/>
            <person name="Du C."/>
            <person name="Cheng J."/>
            <person name="Dai P."/>
            <person name="Han X."/>
            <person name="Huang E."/>
            <person name="Gao Y."/>
            <person name="Liu J."/>
            <person name="Shao H."/>
            <person name="Ye R."/>
            <person name="Li L."/>
            <person name="Wei W."/>
            <person name="Wang X."/>
            <person name="Wang C."/>
            <person name="Yang T."/>
            <person name="Huo Q."/>
            <person name="Li W."/>
            <person name="Guo W."/>
            <person name="Chen H."/>
            <person name="Zhou L."/>
            <person name="Ni X."/>
            <person name="Tian J."/>
            <person name="Zhou Y."/>
            <person name="Sheng Y."/>
            <person name="Liu T."/>
            <person name="Pan Y."/>
            <person name="Xia L."/>
            <person name="Li J."/>
            <person name="Zhao F."/>
            <person name="Cao W."/>
        </authorList>
    </citation>
    <scope>NUCLEOTIDE SEQUENCE</scope>
    <source>
        <strain evidence="1">Dsil-2018</strain>
    </source>
</reference>
<accession>A0ACB8C6V5</accession>
<keyword evidence="2" id="KW-1185">Reference proteome</keyword>